<gene>
    <name evidence="6" type="ORF">C8A05DRAFT_20062</name>
</gene>
<evidence type="ECO:0008006" key="8">
    <source>
        <dbReference type="Google" id="ProtNLM"/>
    </source>
</evidence>
<evidence type="ECO:0000313" key="7">
    <source>
        <dbReference type="Proteomes" id="UP001303889"/>
    </source>
</evidence>
<reference evidence="6" key="2">
    <citation type="submission" date="2023-05" db="EMBL/GenBank/DDBJ databases">
        <authorList>
            <consortium name="Lawrence Berkeley National Laboratory"/>
            <person name="Steindorff A."/>
            <person name="Hensen N."/>
            <person name="Bonometti L."/>
            <person name="Westerberg I."/>
            <person name="Brannstrom I.O."/>
            <person name="Guillou S."/>
            <person name="Cros-Aarteil S."/>
            <person name="Calhoun S."/>
            <person name="Haridas S."/>
            <person name="Kuo A."/>
            <person name="Mondo S."/>
            <person name="Pangilinan J."/>
            <person name="Riley R."/>
            <person name="Labutti K."/>
            <person name="Andreopoulos B."/>
            <person name="Lipzen A."/>
            <person name="Chen C."/>
            <person name="Yanf M."/>
            <person name="Daum C."/>
            <person name="Ng V."/>
            <person name="Clum A."/>
            <person name="Ohm R."/>
            <person name="Martin F."/>
            <person name="Silar P."/>
            <person name="Natvig D."/>
            <person name="Lalanne C."/>
            <person name="Gautier V."/>
            <person name="Ament-Velasquez S.L."/>
            <person name="Kruys A."/>
            <person name="Hutchinson M.I."/>
            <person name="Powell A.J."/>
            <person name="Barry K."/>
            <person name="Miller A.N."/>
            <person name="Grigoriev I.V."/>
            <person name="Debuchy R."/>
            <person name="Gladieux P."/>
            <person name="Thoren M.H."/>
            <person name="Johannesson H."/>
        </authorList>
    </citation>
    <scope>NUCLEOTIDE SEQUENCE</scope>
    <source>
        <strain evidence="6">CBS 103.79</strain>
    </source>
</reference>
<dbReference type="AlphaFoldDB" id="A0AAN6MA11"/>
<keyword evidence="7" id="KW-1185">Reference proteome</keyword>
<dbReference type="EMBL" id="MU856272">
    <property type="protein sequence ID" value="KAK3897106.1"/>
    <property type="molecule type" value="Genomic_DNA"/>
</dbReference>
<feature type="compositionally biased region" description="Low complexity" evidence="5">
    <location>
        <begin position="105"/>
        <end position="152"/>
    </location>
</feature>
<dbReference type="GO" id="GO:0008061">
    <property type="term" value="F:chitin binding"/>
    <property type="evidence" value="ECO:0007669"/>
    <property type="project" value="UniProtKB-KW"/>
</dbReference>
<reference evidence="6" key="1">
    <citation type="journal article" date="2023" name="Mol. Phylogenet. Evol.">
        <title>Genome-scale phylogeny and comparative genomics of the fungal order Sordariales.</title>
        <authorList>
            <person name="Hensen N."/>
            <person name="Bonometti L."/>
            <person name="Westerberg I."/>
            <person name="Brannstrom I.O."/>
            <person name="Guillou S."/>
            <person name="Cros-Aarteil S."/>
            <person name="Calhoun S."/>
            <person name="Haridas S."/>
            <person name="Kuo A."/>
            <person name="Mondo S."/>
            <person name="Pangilinan J."/>
            <person name="Riley R."/>
            <person name="LaButti K."/>
            <person name="Andreopoulos B."/>
            <person name="Lipzen A."/>
            <person name="Chen C."/>
            <person name="Yan M."/>
            <person name="Daum C."/>
            <person name="Ng V."/>
            <person name="Clum A."/>
            <person name="Steindorff A."/>
            <person name="Ohm R.A."/>
            <person name="Martin F."/>
            <person name="Silar P."/>
            <person name="Natvig D.O."/>
            <person name="Lalanne C."/>
            <person name="Gautier V."/>
            <person name="Ament-Velasquez S.L."/>
            <person name="Kruys A."/>
            <person name="Hutchinson M.I."/>
            <person name="Powell A.J."/>
            <person name="Barry K."/>
            <person name="Miller A.N."/>
            <person name="Grigoriev I.V."/>
            <person name="Debuchy R."/>
            <person name="Gladieux P."/>
            <person name="Hiltunen Thoren M."/>
            <person name="Johannesson H."/>
        </authorList>
    </citation>
    <scope>NUCLEOTIDE SEQUENCE</scope>
    <source>
        <strain evidence="6">CBS 103.79</strain>
    </source>
</reference>
<organism evidence="6 7">
    <name type="scientific">Staphylotrichum tortipilum</name>
    <dbReference type="NCBI Taxonomy" id="2831512"/>
    <lineage>
        <taxon>Eukaryota</taxon>
        <taxon>Fungi</taxon>
        <taxon>Dikarya</taxon>
        <taxon>Ascomycota</taxon>
        <taxon>Pezizomycotina</taxon>
        <taxon>Sordariomycetes</taxon>
        <taxon>Sordariomycetidae</taxon>
        <taxon>Sordariales</taxon>
        <taxon>Chaetomiaceae</taxon>
        <taxon>Staphylotrichum</taxon>
    </lineage>
</organism>
<proteinExistence type="inferred from homology"/>
<feature type="region of interest" description="Disordered" evidence="5">
    <location>
        <begin position="105"/>
        <end position="157"/>
    </location>
</feature>
<evidence type="ECO:0000256" key="5">
    <source>
        <dbReference type="SAM" id="MobiDB-lite"/>
    </source>
</evidence>
<sequence length="203" mass="21713">MFSFLRRHYPPRCSVNFSDKDASCWPLFASRSSWPPLALFDLFDTAFSAAVGHVAARDGSTPSLPYDPNTSSSCVWWVDLSSPADCSLLVSESFINLEQFRKSTTTAQSTTTTTQRTTTTTAQSITTAVPPTTTSPTSTTTTSTTAATTTAPGNGMSTPVPTQTGMVGSCNKFQFVNMNQTCATIAALYSISVAQFIQWNPAA</sequence>
<dbReference type="CDD" id="cd00118">
    <property type="entry name" value="LysM"/>
    <property type="match status" value="1"/>
</dbReference>
<keyword evidence="1" id="KW-0147">Chitin-binding</keyword>
<name>A0AAN6MA11_9PEZI</name>
<evidence type="ECO:0000256" key="2">
    <source>
        <dbReference type="ARBA" id="ARBA00022729"/>
    </source>
</evidence>
<comment type="caution">
    <text evidence="6">The sequence shown here is derived from an EMBL/GenBank/DDBJ whole genome shotgun (WGS) entry which is preliminary data.</text>
</comment>
<evidence type="ECO:0000256" key="3">
    <source>
        <dbReference type="ARBA" id="ARBA00023026"/>
    </source>
</evidence>
<dbReference type="InterPro" id="IPR036779">
    <property type="entry name" value="LysM_dom_sf"/>
</dbReference>
<evidence type="ECO:0000256" key="1">
    <source>
        <dbReference type="ARBA" id="ARBA00022669"/>
    </source>
</evidence>
<protein>
    <recommendedName>
        <fullName evidence="8">LysM domain-containing protein</fullName>
    </recommendedName>
</protein>
<keyword evidence="2" id="KW-0732">Signal</keyword>
<keyword evidence="3" id="KW-0843">Virulence</keyword>
<accession>A0AAN6MA11</accession>
<dbReference type="PANTHER" id="PTHR34997">
    <property type="entry name" value="AM15"/>
    <property type="match status" value="1"/>
</dbReference>
<dbReference type="PANTHER" id="PTHR34997:SF2">
    <property type="entry name" value="LYSM DOMAIN-CONTAINING PROTEIN-RELATED"/>
    <property type="match status" value="1"/>
</dbReference>
<dbReference type="Gene3D" id="3.10.350.10">
    <property type="entry name" value="LysM domain"/>
    <property type="match status" value="1"/>
</dbReference>
<dbReference type="Proteomes" id="UP001303889">
    <property type="component" value="Unassembled WGS sequence"/>
</dbReference>
<evidence type="ECO:0000313" key="6">
    <source>
        <dbReference type="EMBL" id="KAK3897106.1"/>
    </source>
</evidence>
<dbReference type="InterPro" id="IPR018392">
    <property type="entry name" value="LysM"/>
</dbReference>
<evidence type="ECO:0000256" key="4">
    <source>
        <dbReference type="ARBA" id="ARBA00044955"/>
    </source>
</evidence>
<dbReference type="InterPro" id="IPR052210">
    <property type="entry name" value="LysM1-like"/>
</dbReference>
<comment type="similarity">
    <text evidence="4">Belongs to the secreted LysM effector family.</text>
</comment>